<name>A0A109QMB1_PEYPI</name>
<evidence type="ECO:0000256" key="5">
    <source>
        <dbReference type="ARBA" id="ARBA00021007"/>
    </source>
</evidence>
<dbReference type="PANTHER" id="PTHR11058:SF9">
    <property type="entry name" value="NADH-UBIQUINONE OXIDOREDUCTASE CHAIN 3"/>
    <property type="match status" value="1"/>
</dbReference>
<feature type="transmembrane region" description="Helical" evidence="17">
    <location>
        <begin position="53"/>
        <end position="75"/>
    </location>
</feature>
<dbReference type="Gene3D" id="1.20.58.1610">
    <property type="entry name" value="NADH:ubiquinone/plastoquinone oxidoreductase, chain 3"/>
    <property type="match status" value="1"/>
</dbReference>
<geneLocation type="mitochondrion" evidence="19"/>
<dbReference type="EMBL" id="KT946597">
    <property type="protein sequence ID" value="AMB20890.1"/>
    <property type="molecule type" value="Genomic_DNA"/>
</dbReference>
<accession>A0A109QMB1</accession>
<keyword evidence="7 17" id="KW-0679">Respiratory chain</keyword>
<comment type="caution">
    <text evidence="17">Lacks conserved residue(s) required for the propagation of feature annotation.</text>
</comment>
<evidence type="ECO:0000256" key="6">
    <source>
        <dbReference type="ARBA" id="ARBA00022448"/>
    </source>
</evidence>
<dbReference type="InterPro" id="IPR038430">
    <property type="entry name" value="NDAH_ubi_oxred_su3_sf"/>
</dbReference>
<proteinExistence type="inferred from homology"/>
<keyword evidence="8 17" id="KW-0812">Transmembrane</keyword>
<keyword evidence="6 17" id="KW-0813">Transport</keyword>
<evidence type="ECO:0000256" key="10">
    <source>
        <dbReference type="ARBA" id="ARBA00022982"/>
    </source>
</evidence>
<evidence type="ECO:0000256" key="12">
    <source>
        <dbReference type="ARBA" id="ARBA00023027"/>
    </source>
</evidence>
<evidence type="ECO:0000256" key="8">
    <source>
        <dbReference type="ARBA" id="ARBA00022692"/>
    </source>
</evidence>
<reference evidence="19" key="1">
    <citation type="submission" date="2015-10" db="EMBL/GenBank/DDBJ databases">
        <authorList>
            <person name="Gilbert D.G."/>
        </authorList>
    </citation>
    <scope>NUCLEOTIDE SEQUENCE</scope>
    <source>
        <strain evidence="19">165/T</strain>
    </source>
</reference>
<sequence>MTSTTFFIIFIPILAILLLAINLILAPHNPYQEKDSTFECGFHSFLGQNRTQFSVSFFIFALLFLLFDLEILLVYPYSVSTYTNDSYGLSVMMAFFVLLTLGFVFELGKNALTIDSRQTSNYGKVDSSETHAFLTSSFSMSGKYLIGLAIAIFISLMVYVVRIVLMIYLDMDVFSLSSVLVSLTYFCSFSGIGYLVKEYLNNHFFTMYHTTGVNSSLNITNLEKDNIYSKMNAPSTGDDTTSTRTRATLESEISSSKDELEYWKFQQSDASSQFKNHLLLRPRYEQLGKLAEFEKQKALLDDTLKDCSRNVSTEYSTLVRLQEKLQKNEYTPLKPTSPLGSALGKRVGENDMSEASNKRSR</sequence>
<comment type="similarity">
    <text evidence="3 17">Belongs to the complex I subunit 3 family.</text>
</comment>
<evidence type="ECO:0000256" key="14">
    <source>
        <dbReference type="ARBA" id="ARBA00023128"/>
    </source>
</evidence>
<organism evidence="19">
    <name type="scientific">Peyronellaea pinodes</name>
    <name type="common">Pea foot rot fungus</name>
    <name type="synonym">Mycosphaerella pinodes</name>
    <dbReference type="NCBI Taxonomy" id="749589"/>
    <lineage>
        <taxon>Eukaryota</taxon>
        <taxon>Fungi</taxon>
        <taxon>Dikarya</taxon>
        <taxon>Ascomycota</taxon>
        <taxon>Pezizomycotina</taxon>
        <taxon>Dothideomycetes</taxon>
        <taxon>Pleosporomycetidae</taxon>
        <taxon>Pleosporales</taxon>
        <taxon>Pleosporineae</taxon>
        <taxon>Didymellaceae</taxon>
        <taxon>Didymella</taxon>
    </lineage>
</organism>
<evidence type="ECO:0000256" key="7">
    <source>
        <dbReference type="ARBA" id="ARBA00022660"/>
    </source>
</evidence>
<feature type="transmembrane region" description="Helical" evidence="17">
    <location>
        <begin position="87"/>
        <end position="108"/>
    </location>
</feature>
<evidence type="ECO:0000256" key="18">
    <source>
        <dbReference type="SAM" id="MobiDB-lite"/>
    </source>
</evidence>
<evidence type="ECO:0000256" key="4">
    <source>
        <dbReference type="ARBA" id="ARBA00012944"/>
    </source>
</evidence>
<keyword evidence="11 17" id="KW-1133">Transmembrane helix</keyword>
<dbReference type="GeneID" id="26892723"/>
<feature type="transmembrane region" description="Helical" evidence="17">
    <location>
        <begin position="144"/>
        <end position="168"/>
    </location>
</feature>
<keyword evidence="9 17" id="KW-1278">Translocase</keyword>
<evidence type="ECO:0000256" key="11">
    <source>
        <dbReference type="ARBA" id="ARBA00022989"/>
    </source>
</evidence>
<comment type="catalytic activity">
    <reaction evidence="16 17">
        <text>a ubiquinone + NADH + 5 H(+)(in) = a ubiquinol + NAD(+) + 4 H(+)(out)</text>
        <dbReference type="Rhea" id="RHEA:29091"/>
        <dbReference type="Rhea" id="RHEA-COMP:9565"/>
        <dbReference type="Rhea" id="RHEA-COMP:9566"/>
        <dbReference type="ChEBI" id="CHEBI:15378"/>
        <dbReference type="ChEBI" id="CHEBI:16389"/>
        <dbReference type="ChEBI" id="CHEBI:17976"/>
        <dbReference type="ChEBI" id="CHEBI:57540"/>
        <dbReference type="ChEBI" id="CHEBI:57945"/>
        <dbReference type="EC" id="7.1.1.2"/>
    </reaction>
</comment>
<evidence type="ECO:0000256" key="13">
    <source>
        <dbReference type="ARBA" id="ARBA00023075"/>
    </source>
</evidence>
<evidence type="ECO:0000256" key="15">
    <source>
        <dbReference type="ARBA" id="ARBA00023136"/>
    </source>
</evidence>
<comment type="function">
    <text evidence="1">Core subunit of the mitochondrial membrane respiratory chain NADH dehydrogenase (Complex I) that is believed to belong to the minimal assembly required for catalysis. Complex I functions in the transfer of electrons from NADH to the respiratory chain. The immediate electron acceptor for the enzyme is believed to be ubiquinone.</text>
</comment>
<evidence type="ECO:0000256" key="9">
    <source>
        <dbReference type="ARBA" id="ARBA00022967"/>
    </source>
</evidence>
<evidence type="ECO:0000256" key="3">
    <source>
        <dbReference type="ARBA" id="ARBA00008472"/>
    </source>
</evidence>
<comment type="subcellular location">
    <subcellularLocation>
        <location evidence="2 17">Mitochondrion membrane</location>
        <topology evidence="2 17">Multi-pass membrane protein</topology>
    </subcellularLocation>
</comment>
<dbReference type="Pfam" id="PF00507">
    <property type="entry name" value="Oxidored_q4"/>
    <property type="match status" value="1"/>
</dbReference>
<dbReference type="AlphaFoldDB" id="A0A109QMB1"/>
<dbReference type="InterPro" id="IPR000440">
    <property type="entry name" value="NADH_UbQ/plastoQ_OxRdtase_su3"/>
</dbReference>
<dbReference type="GO" id="GO:0008137">
    <property type="term" value="F:NADH dehydrogenase (ubiquinone) activity"/>
    <property type="evidence" value="ECO:0007669"/>
    <property type="project" value="UniProtKB-UniRule"/>
</dbReference>
<keyword evidence="13 17" id="KW-0830">Ubiquinone</keyword>
<keyword evidence="14 17" id="KW-0496">Mitochondrion</keyword>
<evidence type="ECO:0000313" key="19">
    <source>
        <dbReference type="EMBL" id="AMB20890.1"/>
    </source>
</evidence>
<dbReference type="GO" id="GO:0030964">
    <property type="term" value="C:NADH dehydrogenase complex"/>
    <property type="evidence" value="ECO:0007669"/>
    <property type="project" value="TreeGrafter"/>
</dbReference>
<evidence type="ECO:0000256" key="2">
    <source>
        <dbReference type="ARBA" id="ARBA00004225"/>
    </source>
</evidence>
<evidence type="ECO:0000256" key="17">
    <source>
        <dbReference type="RuleBase" id="RU003640"/>
    </source>
</evidence>
<keyword evidence="12 17" id="KW-0520">NAD</keyword>
<dbReference type="GO" id="GO:0031966">
    <property type="term" value="C:mitochondrial membrane"/>
    <property type="evidence" value="ECO:0007669"/>
    <property type="project" value="UniProtKB-SubCell"/>
</dbReference>
<gene>
    <name evidence="19" type="primary">nad3</name>
</gene>
<feature type="transmembrane region" description="Helical" evidence="17">
    <location>
        <begin position="6"/>
        <end position="25"/>
    </location>
</feature>
<protein>
    <recommendedName>
        <fullName evidence="5 17">NADH-ubiquinone oxidoreductase chain 3</fullName>
        <ecNumber evidence="4 17">7.1.1.2</ecNumber>
    </recommendedName>
</protein>
<dbReference type="FunFam" id="1.20.58.1610:FF:000009">
    <property type="entry name" value="NADH-ubiquinone oxidoreductase chain 3"/>
    <property type="match status" value="1"/>
</dbReference>
<dbReference type="RefSeq" id="YP_009233085.1">
    <property type="nucleotide sequence ID" value="NC_029396.1"/>
</dbReference>
<comment type="function">
    <text evidence="17">Core subunit of the mitochondrial membrane respiratory chain NADH dehydrogenase (Complex I) which catalyzes electron transfer from NADH through the respiratory chain, using ubiquinone as an electron acceptor. Essential for the catalytic activity of complex I.</text>
</comment>
<dbReference type="PANTHER" id="PTHR11058">
    <property type="entry name" value="NADH-UBIQUINONE OXIDOREDUCTASE CHAIN 3"/>
    <property type="match status" value="1"/>
</dbReference>
<keyword evidence="15 17" id="KW-0472">Membrane</keyword>
<evidence type="ECO:0000256" key="16">
    <source>
        <dbReference type="ARBA" id="ARBA00049551"/>
    </source>
</evidence>
<keyword evidence="10 17" id="KW-0249">Electron transport</keyword>
<evidence type="ECO:0000256" key="1">
    <source>
        <dbReference type="ARBA" id="ARBA00003257"/>
    </source>
</evidence>
<dbReference type="EC" id="7.1.1.2" evidence="4 17"/>
<feature type="transmembrane region" description="Helical" evidence="17">
    <location>
        <begin position="174"/>
        <end position="196"/>
    </location>
</feature>
<feature type="region of interest" description="Disordered" evidence="18">
    <location>
        <begin position="327"/>
        <end position="361"/>
    </location>
</feature>